<sequence length="203" mass="21534">MADRSHHNPALNGGHHHHHHHPGQHHQGHGGHPAPMSSISQPRSGKNVTLTNARRNLLQAQRARRPAHQAGAHHPAAGGGEPAVHADHDPGPSSSLSSSSSAGAGAGAGESLDLVVREANGDFSIDDPPAMELDEEEAAEAANDGQRERQRLSEAVKHHQINNSSVSDQPEELLEAVRASLRAKTAALTEDNWMYEAEEAPRG</sequence>
<gene>
    <name evidence="1" type="ORF">N3K66_006725</name>
</gene>
<keyword evidence="2" id="KW-1185">Reference proteome</keyword>
<organism evidence="1 2">
    <name type="scientific">Trichothecium roseum</name>
    <dbReference type="NCBI Taxonomy" id="47278"/>
    <lineage>
        <taxon>Eukaryota</taxon>
        <taxon>Fungi</taxon>
        <taxon>Dikarya</taxon>
        <taxon>Ascomycota</taxon>
        <taxon>Pezizomycotina</taxon>
        <taxon>Sordariomycetes</taxon>
        <taxon>Hypocreomycetidae</taxon>
        <taxon>Hypocreales</taxon>
        <taxon>Hypocreales incertae sedis</taxon>
        <taxon>Trichothecium</taxon>
    </lineage>
</organism>
<reference evidence="1" key="1">
    <citation type="submission" date="2022-10" db="EMBL/GenBank/DDBJ databases">
        <title>Complete Genome of Trichothecium roseum strain YXFP-22015, a Plant Pathogen Isolated from Citrus.</title>
        <authorList>
            <person name="Wang Y."/>
            <person name="Zhu L."/>
        </authorList>
    </citation>
    <scope>NUCLEOTIDE SEQUENCE</scope>
    <source>
        <strain evidence="1">YXFP-22015</strain>
    </source>
</reference>
<dbReference type="Proteomes" id="UP001163324">
    <property type="component" value="Chromosome 6"/>
</dbReference>
<comment type="caution">
    <text evidence="1">The sequence shown here is derived from an EMBL/GenBank/DDBJ whole genome shotgun (WGS) entry which is preliminary data.</text>
</comment>
<evidence type="ECO:0000313" key="2">
    <source>
        <dbReference type="Proteomes" id="UP001163324"/>
    </source>
</evidence>
<proteinExistence type="predicted"/>
<evidence type="ECO:0000313" key="1">
    <source>
        <dbReference type="EMBL" id="KAI9898365.1"/>
    </source>
</evidence>
<accession>A0ACC0UXZ6</accession>
<name>A0ACC0UXZ6_9HYPO</name>
<protein>
    <submittedName>
        <fullName evidence="1">Uncharacterized protein</fullName>
    </submittedName>
</protein>
<dbReference type="EMBL" id="CM047945">
    <property type="protein sequence ID" value="KAI9898365.1"/>
    <property type="molecule type" value="Genomic_DNA"/>
</dbReference>